<proteinExistence type="predicted"/>
<name>A0A1D2KGL4_BROTH</name>
<dbReference type="KEGG" id="bths:CNY62_06065"/>
<organism evidence="1 3">
    <name type="scientific">Brochothrix thermosphacta</name>
    <name type="common">Microbacterium thermosphactum</name>
    <dbReference type="NCBI Taxonomy" id="2756"/>
    <lineage>
        <taxon>Bacteria</taxon>
        <taxon>Bacillati</taxon>
        <taxon>Bacillota</taxon>
        <taxon>Bacilli</taxon>
        <taxon>Bacillales</taxon>
        <taxon>Listeriaceae</taxon>
        <taxon>Brochothrix</taxon>
    </lineage>
</organism>
<reference evidence="2" key="3">
    <citation type="submission" date="2018-04" db="EMBL/GenBank/DDBJ databases">
        <authorList>
            <person name="Go L.Y."/>
            <person name="Mitchell J.A."/>
        </authorList>
    </citation>
    <scope>NUCLEOTIDE SEQUENCE</scope>
    <source>
        <strain evidence="2">BSAS1 3</strain>
    </source>
</reference>
<evidence type="ECO:0000313" key="2">
    <source>
        <dbReference type="EMBL" id="SPP29737.1"/>
    </source>
</evidence>
<protein>
    <submittedName>
        <fullName evidence="1">DUF2508 domain-containing protein</fullName>
    </submittedName>
</protein>
<accession>A0A1D2KGL4</accession>
<dbReference type="RefSeq" id="WP_029091303.1">
    <property type="nucleotide sequence ID" value="NZ_CBCPHX010000004.1"/>
</dbReference>
<dbReference type="OrthoDB" id="2166610at2"/>
<gene>
    <name evidence="2" type="ORF">BTBSAS_60040</name>
    <name evidence="1" type="ORF">CNY62_06065</name>
</gene>
<dbReference type="InterPro" id="IPR019644">
    <property type="entry name" value="DUF2508"/>
</dbReference>
<reference evidence="1 3" key="1">
    <citation type="submission" date="2017-09" db="EMBL/GenBank/DDBJ databases">
        <title>Complete Genome Sequences of Two Strains of the Meat Spoilage Bacterium Brochothrix thermosphacta Isolated from Ground Chicken.</title>
        <authorList>
            <person name="Paoli G.C."/>
            <person name="Wijey C."/>
            <person name="Chen C.-Y."/>
            <person name="Nguyen L."/>
            <person name="Yan X."/>
            <person name="Irwin P.L."/>
        </authorList>
    </citation>
    <scope>NUCLEOTIDE SEQUENCE [LARGE SCALE GENOMIC DNA]</scope>
    <source>
        <strain evidence="1 3">BI</strain>
    </source>
</reference>
<evidence type="ECO:0000313" key="3">
    <source>
        <dbReference type="Proteomes" id="UP000243591"/>
    </source>
</evidence>
<dbReference type="Proteomes" id="UP000270190">
    <property type="component" value="Unassembled WGS sequence"/>
</dbReference>
<dbReference type="STRING" id="2756.BFR44_05740"/>
<sequence length="80" mass="9862">MAKNKKRKLHKEYDEKLLQLSKQTHDNWKLAEHLYQLSDDTNNAVAFNEQRTKAMYYFVLREVRYQNLASSPKYMRRFQY</sequence>
<reference evidence="4" key="2">
    <citation type="submission" date="2018-04" db="EMBL/GenBank/DDBJ databases">
        <authorList>
            <person name="Illikoud N."/>
        </authorList>
    </citation>
    <scope>NUCLEOTIDE SEQUENCE [LARGE SCALE GENOMIC DNA]</scope>
</reference>
<keyword evidence="3" id="KW-1185">Reference proteome</keyword>
<dbReference type="EMBL" id="CP023483">
    <property type="protein sequence ID" value="ATF26003.1"/>
    <property type="molecule type" value="Genomic_DNA"/>
</dbReference>
<dbReference type="Pfam" id="PF10704">
    <property type="entry name" value="DUF2508"/>
    <property type="match status" value="1"/>
</dbReference>
<dbReference type="AlphaFoldDB" id="A0A1D2KGL4"/>
<evidence type="ECO:0000313" key="4">
    <source>
        <dbReference type="Proteomes" id="UP000270190"/>
    </source>
</evidence>
<dbReference type="Proteomes" id="UP000243591">
    <property type="component" value="Chromosome"/>
</dbReference>
<evidence type="ECO:0000313" key="1">
    <source>
        <dbReference type="EMBL" id="ATF26003.1"/>
    </source>
</evidence>
<dbReference type="EMBL" id="OUNC01000056">
    <property type="protein sequence ID" value="SPP29737.1"/>
    <property type="molecule type" value="Genomic_DNA"/>
</dbReference>
<dbReference type="GeneID" id="66537360"/>